<feature type="transmembrane region" description="Helical" evidence="6">
    <location>
        <begin position="63"/>
        <end position="88"/>
    </location>
</feature>
<dbReference type="AlphaFoldDB" id="A0A834Z1C2"/>
<feature type="transmembrane region" description="Helical" evidence="6">
    <location>
        <begin position="559"/>
        <end position="580"/>
    </location>
</feature>
<comment type="similarity">
    <text evidence="2">Belongs to the major facilitator superfamily. Proton-dependent oligopeptide transporter (POT/PTR) (TC 2.A.17) family.</text>
</comment>
<comment type="subcellular location">
    <subcellularLocation>
        <location evidence="1">Membrane</location>
        <topology evidence="1">Multi-pass membrane protein</topology>
    </subcellularLocation>
</comment>
<gene>
    <name evidence="7" type="ORF">HHK36_018956</name>
</gene>
<proteinExistence type="inferred from homology"/>
<name>A0A834Z1C2_TETSI</name>
<feature type="transmembrane region" description="Helical" evidence="6">
    <location>
        <begin position="172"/>
        <end position="193"/>
    </location>
</feature>
<feature type="transmembrane region" description="Helical" evidence="6">
    <location>
        <begin position="100"/>
        <end position="119"/>
    </location>
</feature>
<accession>A0A834Z1C2</accession>
<keyword evidence="4 6" id="KW-1133">Transmembrane helix</keyword>
<dbReference type="OMA" id="FIMLNNW"/>
<dbReference type="GO" id="GO:0016020">
    <property type="term" value="C:membrane"/>
    <property type="evidence" value="ECO:0007669"/>
    <property type="project" value="UniProtKB-SubCell"/>
</dbReference>
<dbReference type="CDD" id="cd17416">
    <property type="entry name" value="MFS_NPF1_2"/>
    <property type="match status" value="1"/>
</dbReference>
<evidence type="ECO:0000256" key="1">
    <source>
        <dbReference type="ARBA" id="ARBA00004141"/>
    </source>
</evidence>
<dbReference type="OrthoDB" id="8904098at2759"/>
<dbReference type="InterPro" id="IPR018456">
    <property type="entry name" value="PTR2_symporter_CS"/>
</dbReference>
<evidence type="ECO:0000256" key="4">
    <source>
        <dbReference type="ARBA" id="ARBA00022989"/>
    </source>
</evidence>
<feature type="transmembrane region" description="Helical" evidence="6">
    <location>
        <begin position="394"/>
        <end position="416"/>
    </location>
</feature>
<dbReference type="Pfam" id="PF00854">
    <property type="entry name" value="PTR2"/>
    <property type="match status" value="1"/>
</dbReference>
<dbReference type="EMBL" id="JABCRI010000013">
    <property type="protein sequence ID" value="KAF8395017.1"/>
    <property type="molecule type" value="Genomic_DNA"/>
</dbReference>
<evidence type="ECO:0000256" key="6">
    <source>
        <dbReference type="SAM" id="Phobius"/>
    </source>
</evidence>
<keyword evidence="8" id="KW-1185">Reference proteome</keyword>
<reference evidence="7 8" key="1">
    <citation type="submission" date="2020-04" db="EMBL/GenBank/DDBJ databases">
        <title>Plant Genome Project.</title>
        <authorList>
            <person name="Zhang R.-G."/>
        </authorList>
    </citation>
    <scope>NUCLEOTIDE SEQUENCE [LARGE SCALE GENOMIC DNA]</scope>
    <source>
        <strain evidence="7">YNK0</strain>
        <tissue evidence="7">Leaf</tissue>
    </source>
</reference>
<evidence type="ECO:0000256" key="2">
    <source>
        <dbReference type="ARBA" id="ARBA00005982"/>
    </source>
</evidence>
<comment type="caution">
    <text evidence="7">The sequence shown here is derived from an EMBL/GenBank/DDBJ whole genome shotgun (WGS) entry which is preliminary data.</text>
</comment>
<feature type="transmembrane region" description="Helical" evidence="6">
    <location>
        <begin position="355"/>
        <end position="374"/>
    </location>
</feature>
<sequence>MAATELQHFEGQFTPNEGGIANGNSKRGGWITFPFITGLSLSLESNNLSLSLESNIDVGVAPVWTGCVMGLILAAGGWIWNLIVYLIVEFNVKSVDAAQISNIVNGATSLFPIAGAIIADSFLGCSSVIIISSFISLLGMILLTLTATVHSLRPPPCTNGSDTCETPSKLQFTILYTVIAIAAIGAGGTRFTVATMGADQFDKPKDQAIFFNWYFFTLYFSSIISTTAIVYVQDNVGWGLGFGLGIVANVIGIAFFLFGIRHYRYIKPQGSPFTSLARVVVATIRKRKVSVSLGSEDYYYEHNGVTKLPSPTPTSSFRFLNRAALKTQGDTGSNGSIARPWRLCTVEQVEDLKTLIRIFPLWSTAIFLSTPIGIQASLTTLQALTMDRHIGPHFQIPAGSFLVFTLVSTAIFLTIIDRTLCPMWQKLTRRSPTPLQRVGLGHVLNVTSMVGSALVETNRLRIARSHHLTGQPGSIVPMSALWLVLPLSIVGVGEAFHFPGQVALYYQEFPKSLHNTATAMIALIIGIAYYLSTVVIDLVRRVTGWLPDNINNGRLDNVFWMLAVIGVINFGYYLTCARLYKYQSVEKDDTSSSSDR</sequence>
<evidence type="ECO:0000313" key="7">
    <source>
        <dbReference type="EMBL" id="KAF8395017.1"/>
    </source>
</evidence>
<evidence type="ECO:0000256" key="5">
    <source>
        <dbReference type="ARBA" id="ARBA00023136"/>
    </source>
</evidence>
<keyword evidence="5 6" id="KW-0472">Membrane</keyword>
<dbReference type="GO" id="GO:0022857">
    <property type="term" value="F:transmembrane transporter activity"/>
    <property type="evidence" value="ECO:0007669"/>
    <property type="project" value="InterPro"/>
</dbReference>
<dbReference type="PANTHER" id="PTHR11654">
    <property type="entry name" value="OLIGOPEPTIDE TRANSPORTER-RELATED"/>
    <property type="match status" value="1"/>
</dbReference>
<dbReference type="InterPro" id="IPR000109">
    <property type="entry name" value="POT_fam"/>
</dbReference>
<keyword evidence="3 6" id="KW-0812">Transmembrane</keyword>
<feature type="transmembrane region" description="Helical" evidence="6">
    <location>
        <begin position="128"/>
        <end position="152"/>
    </location>
</feature>
<feature type="transmembrane region" description="Helical" evidence="6">
    <location>
        <begin position="475"/>
        <end position="496"/>
    </location>
</feature>
<feature type="transmembrane region" description="Helical" evidence="6">
    <location>
        <begin position="238"/>
        <end position="260"/>
    </location>
</feature>
<dbReference type="SUPFAM" id="SSF103473">
    <property type="entry name" value="MFS general substrate transporter"/>
    <property type="match status" value="1"/>
</dbReference>
<dbReference type="InterPro" id="IPR036259">
    <property type="entry name" value="MFS_trans_sf"/>
</dbReference>
<dbReference type="Proteomes" id="UP000655225">
    <property type="component" value="Unassembled WGS sequence"/>
</dbReference>
<evidence type="ECO:0000256" key="3">
    <source>
        <dbReference type="ARBA" id="ARBA00022692"/>
    </source>
</evidence>
<dbReference type="Gene3D" id="1.20.1250.20">
    <property type="entry name" value="MFS general substrate transporter like domains"/>
    <property type="match status" value="1"/>
</dbReference>
<dbReference type="PROSITE" id="PS01022">
    <property type="entry name" value="PTR2_1"/>
    <property type="match status" value="1"/>
</dbReference>
<evidence type="ECO:0000313" key="8">
    <source>
        <dbReference type="Proteomes" id="UP000655225"/>
    </source>
</evidence>
<dbReference type="GO" id="GO:0006857">
    <property type="term" value="P:oligopeptide transport"/>
    <property type="evidence" value="ECO:0007669"/>
    <property type="project" value="InterPro"/>
</dbReference>
<protein>
    <submittedName>
        <fullName evidence="7">Uncharacterized protein</fullName>
    </submittedName>
</protein>
<organism evidence="7 8">
    <name type="scientific">Tetracentron sinense</name>
    <name type="common">Spur-leaf</name>
    <dbReference type="NCBI Taxonomy" id="13715"/>
    <lineage>
        <taxon>Eukaryota</taxon>
        <taxon>Viridiplantae</taxon>
        <taxon>Streptophyta</taxon>
        <taxon>Embryophyta</taxon>
        <taxon>Tracheophyta</taxon>
        <taxon>Spermatophyta</taxon>
        <taxon>Magnoliopsida</taxon>
        <taxon>Trochodendrales</taxon>
        <taxon>Trochodendraceae</taxon>
        <taxon>Tetracentron</taxon>
    </lineage>
</organism>
<feature type="transmembrane region" description="Helical" evidence="6">
    <location>
        <begin position="213"/>
        <end position="232"/>
    </location>
</feature>
<feature type="transmembrane region" description="Helical" evidence="6">
    <location>
        <begin position="517"/>
        <end position="539"/>
    </location>
</feature>